<evidence type="ECO:0000256" key="4">
    <source>
        <dbReference type="ARBA" id="ARBA00023136"/>
    </source>
</evidence>
<keyword evidence="4 5" id="KW-0472">Membrane</keyword>
<keyword evidence="3 5" id="KW-1133">Transmembrane helix</keyword>
<evidence type="ECO:0000313" key="7">
    <source>
        <dbReference type="Proteomes" id="UP000001822"/>
    </source>
</evidence>
<comment type="subcellular location">
    <subcellularLocation>
        <location evidence="1">Membrane</location>
        <topology evidence="1">Multi-pass membrane protein</topology>
    </subcellularLocation>
</comment>
<sequence length="245" mass="27012">MLLSALILFLVAFVPALFVYFTSARGTENFKFILSFSGAYLFSITVIHILPEAVTESGNFKLAGIFVLLGYFLQMLIEYFSTGVEHGHIHLHDDHKGTQKYFIMLAMCVHGLLEGSLLMHPSHMHAEGEHNTLLIGLVLHKLPEAFALATVLIGLLKTRTSIFGWQLVFALASPLGLFVSDYLSDQGILDAEGMGLLFALLAGNFLYISTTIFFESNPQHKFKANRLVMSLLGAVTAVLVEYVLG</sequence>
<gene>
    <name evidence="6" type="ordered locus">CHU_0375</name>
</gene>
<evidence type="ECO:0000256" key="2">
    <source>
        <dbReference type="ARBA" id="ARBA00022692"/>
    </source>
</evidence>
<dbReference type="PANTHER" id="PTHR11040:SF44">
    <property type="entry name" value="PROTEIN ZNTC-RELATED"/>
    <property type="match status" value="1"/>
</dbReference>
<protein>
    <recommendedName>
        <fullName evidence="8">Zinc/iron permease</fullName>
    </recommendedName>
</protein>
<dbReference type="RefSeq" id="WP_011583781.1">
    <property type="nucleotide sequence ID" value="NC_008255.1"/>
</dbReference>
<feature type="transmembrane region" description="Helical" evidence="5">
    <location>
        <begin position="195"/>
        <end position="214"/>
    </location>
</feature>
<evidence type="ECO:0008006" key="8">
    <source>
        <dbReference type="Google" id="ProtNLM"/>
    </source>
</evidence>
<dbReference type="KEGG" id="chu:CHU_0375"/>
<name>A0A6N4SN02_CYTH3</name>
<dbReference type="GO" id="GO:0016020">
    <property type="term" value="C:membrane"/>
    <property type="evidence" value="ECO:0007669"/>
    <property type="project" value="UniProtKB-SubCell"/>
</dbReference>
<evidence type="ECO:0000256" key="5">
    <source>
        <dbReference type="SAM" id="Phobius"/>
    </source>
</evidence>
<organism evidence="6 7">
    <name type="scientific">Cytophaga hutchinsonii (strain ATCC 33406 / DSM 1761 / CIP 103989 / NBRC 15051 / NCIMB 9469 / D465)</name>
    <dbReference type="NCBI Taxonomy" id="269798"/>
    <lineage>
        <taxon>Bacteria</taxon>
        <taxon>Pseudomonadati</taxon>
        <taxon>Bacteroidota</taxon>
        <taxon>Cytophagia</taxon>
        <taxon>Cytophagales</taxon>
        <taxon>Cytophagaceae</taxon>
        <taxon>Cytophaga</taxon>
    </lineage>
</organism>
<dbReference type="Pfam" id="PF02535">
    <property type="entry name" value="Zip"/>
    <property type="match status" value="1"/>
</dbReference>
<evidence type="ECO:0000256" key="1">
    <source>
        <dbReference type="ARBA" id="ARBA00004141"/>
    </source>
</evidence>
<feature type="transmembrane region" description="Helical" evidence="5">
    <location>
        <begin position="62"/>
        <end position="81"/>
    </location>
</feature>
<dbReference type="AlphaFoldDB" id="A0A6N4SN02"/>
<dbReference type="PANTHER" id="PTHR11040">
    <property type="entry name" value="ZINC/IRON TRANSPORTER"/>
    <property type="match status" value="1"/>
</dbReference>
<reference evidence="6 7" key="1">
    <citation type="journal article" date="2007" name="Appl. Environ. Microbiol.">
        <title>Genome sequence of the cellulolytic gliding bacterium Cytophaga hutchinsonii.</title>
        <authorList>
            <person name="Xie G."/>
            <person name="Bruce D.C."/>
            <person name="Challacombe J.F."/>
            <person name="Chertkov O."/>
            <person name="Detter J.C."/>
            <person name="Gilna P."/>
            <person name="Han C.S."/>
            <person name="Lucas S."/>
            <person name="Misra M."/>
            <person name="Myers G.L."/>
            <person name="Richardson P."/>
            <person name="Tapia R."/>
            <person name="Thayer N."/>
            <person name="Thompson L.S."/>
            <person name="Brettin T.S."/>
            <person name="Henrissat B."/>
            <person name="Wilson D.B."/>
            <person name="McBride M.J."/>
        </authorList>
    </citation>
    <scope>NUCLEOTIDE SEQUENCE [LARGE SCALE GENOMIC DNA]</scope>
    <source>
        <strain evidence="7">ATCC 33406 / DSM 1761 / CIP 103989 / NBRC 15051 / NCIMB 9469 / D465</strain>
    </source>
</reference>
<dbReference type="Proteomes" id="UP000001822">
    <property type="component" value="Chromosome"/>
</dbReference>
<feature type="transmembrane region" description="Helical" evidence="5">
    <location>
        <begin position="226"/>
        <end position="244"/>
    </location>
</feature>
<feature type="transmembrane region" description="Helical" evidence="5">
    <location>
        <begin position="132"/>
        <end position="156"/>
    </location>
</feature>
<dbReference type="EMBL" id="CP000383">
    <property type="protein sequence ID" value="ABG57665.1"/>
    <property type="molecule type" value="Genomic_DNA"/>
</dbReference>
<keyword evidence="2 5" id="KW-0812">Transmembrane</keyword>
<dbReference type="GO" id="GO:0005385">
    <property type="term" value="F:zinc ion transmembrane transporter activity"/>
    <property type="evidence" value="ECO:0007669"/>
    <property type="project" value="TreeGrafter"/>
</dbReference>
<dbReference type="InterPro" id="IPR003689">
    <property type="entry name" value="ZIP"/>
</dbReference>
<proteinExistence type="predicted"/>
<keyword evidence="7" id="KW-1185">Reference proteome</keyword>
<dbReference type="OrthoDB" id="654481at2"/>
<feature type="transmembrane region" description="Helical" evidence="5">
    <location>
        <begin position="101"/>
        <end position="120"/>
    </location>
</feature>
<accession>A0A6N4SN02</accession>
<feature type="transmembrane region" description="Helical" evidence="5">
    <location>
        <begin position="32"/>
        <end position="50"/>
    </location>
</feature>
<feature type="transmembrane region" description="Helical" evidence="5">
    <location>
        <begin position="162"/>
        <end position="183"/>
    </location>
</feature>
<evidence type="ECO:0000313" key="6">
    <source>
        <dbReference type="EMBL" id="ABG57665.1"/>
    </source>
</evidence>
<evidence type="ECO:0000256" key="3">
    <source>
        <dbReference type="ARBA" id="ARBA00022989"/>
    </source>
</evidence>